<dbReference type="Pfam" id="PF25778">
    <property type="entry name" value="DUF7948"/>
    <property type="match status" value="1"/>
</dbReference>
<protein>
    <recommendedName>
        <fullName evidence="2">DUF7948 domain-containing protein</fullName>
    </recommendedName>
</protein>
<dbReference type="STRING" id="1895771.BGO89_10405"/>
<dbReference type="PANTHER" id="PTHR35580:SF1">
    <property type="entry name" value="PHYTASE-LIKE DOMAIN-CONTAINING PROTEIN"/>
    <property type="match status" value="1"/>
</dbReference>
<dbReference type="PANTHER" id="PTHR35580">
    <property type="entry name" value="CELL SURFACE GLYCOPROTEIN (S-LAYER PROTEIN)-LIKE PROTEIN"/>
    <property type="match status" value="1"/>
</dbReference>
<dbReference type="Proteomes" id="UP000184233">
    <property type="component" value="Unassembled WGS sequence"/>
</dbReference>
<dbReference type="InterPro" id="IPR052918">
    <property type="entry name" value="Motility_Chemotaxis_Reg"/>
</dbReference>
<dbReference type="InterPro" id="IPR057708">
    <property type="entry name" value="DUF7948"/>
</dbReference>
<organism evidence="3 4">
    <name type="scientific">Candidatus Kapaibacterium thiocyanatum</name>
    <dbReference type="NCBI Taxonomy" id="1895771"/>
    <lineage>
        <taxon>Bacteria</taxon>
        <taxon>Pseudomonadati</taxon>
        <taxon>Candidatus Kapaibacteriota</taxon>
        <taxon>Candidatus Kapaibacteriia</taxon>
        <taxon>Candidatus Kapaibacteriales</taxon>
        <taxon>Candidatus Kapaibacteriaceae</taxon>
        <taxon>Candidatus Kapaibacterium</taxon>
    </lineage>
</organism>
<dbReference type="InterPro" id="IPR013783">
    <property type="entry name" value="Ig-like_fold"/>
</dbReference>
<proteinExistence type="predicted"/>
<gene>
    <name evidence="3" type="ORF">BGO89_10405</name>
</gene>
<accession>A0A1M3KX20</accession>
<evidence type="ECO:0000313" key="3">
    <source>
        <dbReference type="EMBL" id="OJX56925.1"/>
    </source>
</evidence>
<keyword evidence="1" id="KW-0732">Signal</keyword>
<name>A0A1M3KX20_9BACT</name>
<dbReference type="SUPFAM" id="SSF63829">
    <property type="entry name" value="Calcium-dependent phosphotriesterase"/>
    <property type="match status" value="1"/>
</dbReference>
<feature type="domain" description="DUF7948" evidence="2">
    <location>
        <begin position="38"/>
        <end position="253"/>
    </location>
</feature>
<sequence>MVRCYALTFLFLLLPALMLAGPTTRPPVRTDRPLPAGFVPNIGQVHWGDGEPAPHVQATFTWNGTTAFIHPEGMHVVQQRVHRLPARPYEETEADVLRSDIVFVGANPMARVDYASPHPHSVRYLKGSIDPAAQTTRSYTTMTYHDVWPGIDVRMYVTTAGLKYDFIVHPGADPGRIVMRYDGVDRLKVTSTGRLEASTGLGTLSEDAPVCYTIPSATSAVRTSVRARYDVDGAAVRFALGDYSGNDVLVIDPQRVWATYYGGAGDFYNAKVAFDGDGNVILAGTTPVANLPRSTGVIQNRIKGGNDGFATKFDDRGNLVWHTYYGGDKEDIFFDVKTDAKNCIWLCGTTSSGNLPYRNGGVLQGSGAYGDPDSVDPSPEALIVKLNPDGSWNDSWLIYGRGADVATGIAIRKDRIAICGYTRSPKLGGLYGTPYLFNPLNNYNQTEMFICQVKPRVNSTDRWTNDWLTFYGSGNDDFAQGVAYDPQGNVLVAGNVEDLGVSAPFPTTDGTALRGDIDGVILKFSPTGQRLFVTVIGGDKVDQVNGIAADGIGNVIVAGQTASQNLPVANAIQPAYGGSFLDGFVAKYNGLGNVQFLSYIGGNKMDGMKSVAVDRSNNIWLSGFTGFESNLPTTPDAFRTQPSTESGSDSYIVKLNPAGTTRLYASYFCGDPQHPVPPAVPATMNTDFGDDFGDAIACDADAYIVMGTLTRTFRMPVTPGAYQDSAHIQQDTLRYNAFVGYLSDCRDSVIDIVSNGPAVLCANEARQLLAPTGFAQYRWSTGDTTRTITVSDTGSYIVMCRTQQGCRYRDTIVITRNPRPVVRAGNDVSGCRDSMIVLTADASGGTAPYRYKWNRIESGPDYIDSDTIPSPKVYPPTASRYEVLVTDAAGCTARDTVAVSIVDPRPTFSPASVDFGAVEACASYRDTTVTITNPMLYEIALTNFIADKADVSLLTSLSPAITIPASGSTTIRVRFSPAATGTTTGTFRLVGTPCSWSLAVPYRGTRQSLTATVQPGSIGFGSSTSCETVVRDTVVIIRNGSTGTMTVEPGLVAAPFNVIEPTTPTTLAAGETLAVRIRYTPTANGTFNDVVRLAFQAGACRDTLRVNLNATRANVAVRIEPSSFVMPELKGCETTRDTTLTLFNDSDVPVTVELSPQPNGWWAVSPSGPITIPARNSAQVRIEARPALEGQTSETFTFKVRPCDQTIAVKGTITKQGMVLSAPYILDFGEVAWCPPFNDASVRRDSMFYINGIEGTASIASLRLPADFTTTLTEGMQFPPDTRVAFAVTWRPTRTGAYLDSIVIVLQPCDIRHVIVVKGSATTPSLRAETPVVNAGTIAQTTSGTVRFTNDGTAPIGVVLTSPATTTITATRPALPATLAPGAVIDIDYRTVCDGRTDVSDTIRADFASATAPECASATKTVITARCSDDVPVSIGGTIVVDTVAVTTGQRFRLPIRLVSSTGLSALANKAWSADIAYDPAILVGSGTTPDCFTAGQAGPCTITLTGTTTDTTGTLTELDFTAVLGNTSHSDVKLVGFTWSDAPDATMTLVDGHVTITDICPVDGGRYLVPKANGLRIGIHPVPAADEMTIDLEGLGKEGAMWTMHSSIGREVAAGTFQPDASGTGHTLVDVKSIAAGTYVLTITAHGTMFSMPVLITR</sequence>
<feature type="chain" id="PRO_5011979239" description="DUF7948 domain-containing protein" evidence="1">
    <location>
        <begin position="21"/>
        <end position="1659"/>
    </location>
</feature>
<reference evidence="3 4" key="1">
    <citation type="submission" date="2016-09" db="EMBL/GenBank/DDBJ databases">
        <title>Genome-resolved meta-omics ties microbial dynamics to process performance in biotechnology for thiocyanate degradation.</title>
        <authorList>
            <person name="Kantor R.S."/>
            <person name="Huddy R.J."/>
            <person name="Iyer R."/>
            <person name="Thomas B.C."/>
            <person name="Brown C.T."/>
            <person name="Anantharaman K."/>
            <person name="Tringe S."/>
            <person name="Hettich R.L."/>
            <person name="Harrison S.T."/>
            <person name="Banfield J.F."/>
        </authorList>
    </citation>
    <scope>NUCLEOTIDE SEQUENCE [LARGE SCALE GENOMIC DNA]</scope>
    <source>
        <strain evidence="3">59-99</strain>
    </source>
</reference>
<evidence type="ECO:0000256" key="1">
    <source>
        <dbReference type="SAM" id="SignalP"/>
    </source>
</evidence>
<feature type="signal peptide" evidence="1">
    <location>
        <begin position="1"/>
        <end position="20"/>
    </location>
</feature>
<comment type="caution">
    <text evidence="3">The sequence shown here is derived from an EMBL/GenBank/DDBJ whole genome shotgun (WGS) entry which is preliminary data.</text>
</comment>
<dbReference type="NCBIfam" id="NF012200">
    <property type="entry name" value="choice_anch_D"/>
    <property type="match status" value="2"/>
</dbReference>
<dbReference type="EMBL" id="MKVH01000024">
    <property type="protein sequence ID" value="OJX56925.1"/>
    <property type="molecule type" value="Genomic_DNA"/>
</dbReference>
<evidence type="ECO:0000259" key="2">
    <source>
        <dbReference type="Pfam" id="PF25778"/>
    </source>
</evidence>
<dbReference type="Gene3D" id="2.60.40.10">
    <property type="entry name" value="Immunoglobulins"/>
    <property type="match status" value="4"/>
</dbReference>
<evidence type="ECO:0000313" key="4">
    <source>
        <dbReference type="Proteomes" id="UP000184233"/>
    </source>
</evidence>